<feature type="compositionally biased region" description="Pro residues" evidence="1">
    <location>
        <begin position="1"/>
        <end position="16"/>
    </location>
</feature>
<feature type="region of interest" description="Disordered" evidence="1">
    <location>
        <begin position="1"/>
        <end position="80"/>
    </location>
</feature>
<dbReference type="AlphaFoldDB" id="A0AAD6YXF4"/>
<comment type="caution">
    <text evidence="2">The sequence shown here is derived from an EMBL/GenBank/DDBJ whole genome shotgun (WGS) entry which is preliminary data.</text>
</comment>
<organism evidence="2 3">
    <name type="scientific">Mycena albidolilacea</name>
    <dbReference type="NCBI Taxonomy" id="1033008"/>
    <lineage>
        <taxon>Eukaryota</taxon>
        <taxon>Fungi</taxon>
        <taxon>Dikarya</taxon>
        <taxon>Basidiomycota</taxon>
        <taxon>Agaricomycotina</taxon>
        <taxon>Agaricomycetes</taxon>
        <taxon>Agaricomycetidae</taxon>
        <taxon>Agaricales</taxon>
        <taxon>Marasmiineae</taxon>
        <taxon>Mycenaceae</taxon>
        <taxon>Mycena</taxon>
    </lineage>
</organism>
<accession>A0AAD6YXF4</accession>
<gene>
    <name evidence="2" type="ORF">DFH08DRAFT_978973</name>
</gene>
<sequence>MSTPPPAQTATPPRPEATPRSDAPNSRTSPNPDAPAPSPGPDASGSPRLDAPIPQPPPPPTAIVTAGREKHPCHQKGLPKVKPGKLPWVHGTKLLFFARRKDWLRESEANCSGAFYSKMSKLYVKKYGYHLADDQDLAEDVEDPPDEAADEVVHEVMLPEEQQFRVQYTKNLRTRIGVWYHAQYGLLLKSDKTAFQELFTGILDGMPPKPQRGHMLHFYSRKFYELHIKEDVEERMASLTRRAGLAGEAGPKHIDVIAKVTVECWDQETVEFQQDCELAMECEYQQALKHP</sequence>
<reference evidence="2" key="1">
    <citation type="submission" date="2023-03" db="EMBL/GenBank/DDBJ databases">
        <title>Massive genome expansion in bonnet fungi (Mycena s.s.) driven by repeated elements and novel gene families across ecological guilds.</title>
        <authorList>
            <consortium name="Lawrence Berkeley National Laboratory"/>
            <person name="Harder C.B."/>
            <person name="Miyauchi S."/>
            <person name="Viragh M."/>
            <person name="Kuo A."/>
            <person name="Thoen E."/>
            <person name="Andreopoulos B."/>
            <person name="Lu D."/>
            <person name="Skrede I."/>
            <person name="Drula E."/>
            <person name="Henrissat B."/>
            <person name="Morin E."/>
            <person name="Kohler A."/>
            <person name="Barry K."/>
            <person name="LaButti K."/>
            <person name="Morin E."/>
            <person name="Salamov A."/>
            <person name="Lipzen A."/>
            <person name="Mereny Z."/>
            <person name="Hegedus B."/>
            <person name="Baldrian P."/>
            <person name="Stursova M."/>
            <person name="Weitz H."/>
            <person name="Taylor A."/>
            <person name="Grigoriev I.V."/>
            <person name="Nagy L.G."/>
            <person name="Martin F."/>
            <person name="Kauserud H."/>
        </authorList>
    </citation>
    <scope>NUCLEOTIDE SEQUENCE</scope>
    <source>
        <strain evidence="2">CBHHK002</strain>
    </source>
</reference>
<evidence type="ECO:0000313" key="2">
    <source>
        <dbReference type="EMBL" id="KAJ7301194.1"/>
    </source>
</evidence>
<keyword evidence="3" id="KW-1185">Reference proteome</keyword>
<dbReference type="Proteomes" id="UP001218218">
    <property type="component" value="Unassembled WGS sequence"/>
</dbReference>
<protein>
    <submittedName>
        <fullName evidence="2">Uncharacterized protein</fullName>
    </submittedName>
</protein>
<evidence type="ECO:0000256" key="1">
    <source>
        <dbReference type="SAM" id="MobiDB-lite"/>
    </source>
</evidence>
<dbReference type="EMBL" id="JARIHO010000141">
    <property type="protein sequence ID" value="KAJ7301194.1"/>
    <property type="molecule type" value="Genomic_DNA"/>
</dbReference>
<name>A0AAD6YXF4_9AGAR</name>
<proteinExistence type="predicted"/>
<evidence type="ECO:0000313" key="3">
    <source>
        <dbReference type="Proteomes" id="UP001218218"/>
    </source>
</evidence>